<sequence>MRSFIFSFLFTVLLLGTVASAWPWGSHGEVVVRDALLDRRAESTTTETGTTDTATTSTGTSASGTTDTTTTDTATTDTATTGKSTDTKTDTKTKTNTKSTTSTSISIDPAAAAGGISMLTPSALSTTYYKIGQDITFVWNYTSLSVTPTAVDVVASCSANAQVYTLTSNMSAKATGTYIWDTGKYQSSATIPLLTATYTLFVYDASKALTDTASAGYLSSNQGYSFGMYSPQPYTPLGEFKCATCSGSISDIQRQGIKFALGMAFITLASFTWFVGGLGIFS</sequence>
<gene>
    <name evidence="5" type="ORF">N7476_007281</name>
</gene>
<protein>
    <recommendedName>
        <fullName evidence="4">DUF7137 domain-containing protein</fullName>
    </recommendedName>
</protein>
<evidence type="ECO:0000313" key="5">
    <source>
        <dbReference type="EMBL" id="KAJ5311421.1"/>
    </source>
</evidence>
<keyword evidence="3" id="KW-0732">Signal</keyword>
<dbReference type="PANTHER" id="PTHR42028">
    <property type="entry name" value="CHROMOSOME 1, WHOLE GENOME SHOTGUN SEQUENCE"/>
    <property type="match status" value="1"/>
</dbReference>
<dbReference type="InterPro" id="IPR055561">
    <property type="entry name" value="DUF7137"/>
</dbReference>
<keyword evidence="6" id="KW-1185">Reference proteome</keyword>
<dbReference type="Pfam" id="PF23585">
    <property type="entry name" value="DUF7137"/>
    <property type="match status" value="1"/>
</dbReference>
<evidence type="ECO:0000256" key="2">
    <source>
        <dbReference type="SAM" id="Phobius"/>
    </source>
</evidence>
<evidence type="ECO:0000313" key="6">
    <source>
        <dbReference type="Proteomes" id="UP001147746"/>
    </source>
</evidence>
<feature type="chain" id="PRO_5041155243" description="DUF7137 domain-containing protein" evidence="3">
    <location>
        <begin position="22"/>
        <end position="282"/>
    </location>
</feature>
<organism evidence="5 6">
    <name type="scientific">Penicillium atrosanguineum</name>
    <dbReference type="NCBI Taxonomy" id="1132637"/>
    <lineage>
        <taxon>Eukaryota</taxon>
        <taxon>Fungi</taxon>
        <taxon>Dikarya</taxon>
        <taxon>Ascomycota</taxon>
        <taxon>Pezizomycotina</taxon>
        <taxon>Eurotiomycetes</taxon>
        <taxon>Eurotiomycetidae</taxon>
        <taxon>Eurotiales</taxon>
        <taxon>Aspergillaceae</taxon>
        <taxon>Penicillium</taxon>
    </lineage>
</organism>
<feature type="signal peptide" evidence="3">
    <location>
        <begin position="1"/>
        <end position="21"/>
    </location>
</feature>
<dbReference type="EMBL" id="JAPZBO010000007">
    <property type="protein sequence ID" value="KAJ5311421.1"/>
    <property type="molecule type" value="Genomic_DNA"/>
</dbReference>
<accession>A0A9W9PU09</accession>
<keyword evidence="2" id="KW-0472">Membrane</keyword>
<reference evidence="5" key="1">
    <citation type="submission" date="2022-12" db="EMBL/GenBank/DDBJ databases">
        <authorList>
            <person name="Petersen C."/>
        </authorList>
    </citation>
    <scope>NUCLEOTIDE SEQUENCE</scope>
    <source>
        <strain evidence="5">IBT 21472</strain>
    </source>
</reference>
<dbReference type="AlphaFoldDB" id="A0A9W9PU09"/>
<feature type="domain" description="DUF7137" evidence="4">
    <location>
        <begin position="111"/>
        <end position="244"/>
    </location>
</feature>
<dbReference type="PANTHER" id="PTHR42028:SF1">
    <property type="entry name" value="YALI0E30657P"/>
    <property type="match status" value="1"/>
</dbReference>
<keyword evidence="2" id="KW-0812">Transmembrane</keyword>
<feature type="compositionally biased region" description="Low complexity" evidence="1">
    <location>
        <begin position="43"/>
        <end position="84"/>
    </location>
</feature>
<dbReference type="Proteomes" id="UP001147746">
    <property type="component" value="Unassembled WGS sequence"/>
</dbReference>
<feature type="transmembrane region" description="Helical" evidence="2">
    <location>
        <begin position="259"/>
        <end position="281"/>
    </location>
</feature>
<comment type="caution">
    <text evidence="5">The sequence shown here is derived from an EMBL/GenBank/DDBJ whole genome shotgun (WGS) entry which is preliminary data.</text>
</comment>
<evidence type="ECO:0000256" key="3">
    <source>
        <dbReference type="SAM" id="SignalP"/>
    </source>
</evidence>
<reference evidence="5" key="2">
    <citation type="journal article" date="2023" name="IMA Fungus">
        <title>Comparative genomic study of the Penicillium genus elucidates a diverse pangenome and 15 lateral gene transfer events.</title>
        <authorList>
            <person name="Petersen C."/>
            <person name="Sorensen T."/>
            <person name="Nielsen M.R."/>
            <person name="Sondergaard T.E."/>
            <person name="Sorensen J.L."/>
            <person name="Fitzpatrick D.A."/>
            <person name="Frisvad J.C."/>
            <person name="Nielsen K.L."/>
        </authorList>
    </citation>
    <scope>NUCLEOTIDE SEQUENCE</scope>
    <source>
        <strain evidence="5">IBT 21472</strain>
    </source>
</reference>
<name>A0A9W9PU09_9EURO</name>
<keyword evidence="2" id="KW-1133">Transmembrane helix</keyword>
<dbReference type="OrthoDB" id="2435509at2759"/>
<evidence type="ECO:0000259" key="4">
    <source>
        <dbReference type="Pfam" id="PF23585"/>
    </source>
</evidence>
<feature type="region of interest" description="Disordered" evidence="1">
    <location>
        <begin position="42"/>
        <end position="102"/>
    </location>
</feature>
<evidence type="ECO:0000256" key="1">
    <source>
        <dbReference type="SAM" id="MobiDB-lite"/>
    </source>
</evidence>
<proteinExistence type="predicted"/>